<sequence>MSFSTLKPEDEHGQELAKVCVALDELTLKQVDLVDEQLVLMSKLGSLMTCGFIDMAKSRYISGEKTVSATQIPGEDSVIEAVTTVDRDSENKLTLSRNKEVNDPIRWFGLLVPGSLKQSQQAFQNVLNIAVEIVNIRREWVQSMSALEQQHKTLGSLKSST</sequence>
<dbReference type="PANTHER" id="PTHR31996:SF2">
    <property type="entry name" value="COILED-COIL DOMAIN-CONTAINING PROTEIN 115"/>
    <property type="match status" value="1"/>
</dbReference>
<accession>A0A162S3X4</accession>
<protein>
    <submittedName>
        <fullName evidence="1">Coiled-coil domain-containing protein 115</fullName>
    </submittedName>
</protein>
<evidence type="ECO:0000313" key="2">
    <source>
        <dbReference type="Proteomes" id="UP000076858"/>
    </source>
</evidence>
<name>A0A162S3X4_9CRUS</name>
<proteinExistence type="predicted"/>
<dbReference type="EMBL" id="LRGB01000084">
    <property type="protein sequence ID" value="KZS20993.1"/>
    <property type="molecule type" value="Genomic_DNA"/>
</dbReference>
<dbReference type="InterPro" id="IPR040357">
    <property type="entry name" value="Vma22/CCDC115"/>
</dbReference>
<dbReference type="OrthoDB" id="408631at2759"/>
<evidence type="ECO:0000313" key="1">
    <source>
        <dbReference type="EMBL" id="KZS20993.1"/>
    </source>
</evidence>
<dbReference type="GO" id="GO:0051082">
    <property type="term" value="F:unfolded protein binding"/>
    <property type="evidence" value="ECO:0007669"/>
    <property type="project" value="TreeGrafter"/>
</dbReference>
<dbReference type="Proteomes" id="UP000076858">
    <property type="component" value="Unassembled WGS sequence"/>
</dbReference>
<dbReference type="AlphaFoldDB" id="A0A162S3X4"/>
<dbReference type="GO" id="GO:0070072">
    <property type="term" value="P:vacuolar proton-transporting V-type ATPase complex assembly"/>
    <property type="evidence" value="ECO:0007669"/>
    <property type="project" value="InterPro"/>
</dbReference>
<dbReference type="STRING" id="35525.A0A162S3X4"/>
<dbReference type="PANTHER" id="PTHR31996">
    <property type="entry name" value="COILED-COIL DOMAIN-CONTAINING PROTEIN 115"/>
    <property type="match status" value="1"/>
</dbReference>
<dbReference type="Pfam" id="PF21730">
    <property type="entry name" value="Vma22_CCDC115"/>
    <property type="match status" value="1"/>
</dbReference>
<reference evidence="1 2" key="1">
    <citation type="submission" date="2016-03" db="EMBL/GenBank/DDBJ databases">
        <title>EvidentialGene: Evidence-directed Construction of Genes on Genomes.</title>
        <authorList>
            <person name="Gilbert D.G."/>
            <person name="Choi J.-H."/>
            <person name="Mockaitis K."/>
            <person name="Colbourne J."/>
            <person name="Pfrender M."/>
        </authorList>
    </citation>
    <scope>NUCLEOTIDE SEQUENCE [LARGE SCALE GENOMIC DNA]</scope>
    <source>
        <strain evidence="1 2">Xinb3</strain>
        <tissue evidence="1">Complete organism</tissue>
    </source>
</reference>
<gene>
    <name evidence="1" type="ORF">APZ42_012109</name>
</gene>
<comment type="caution">
    <text evidence="1">The sequence shown here is derived from an EMBL/GenBank/DDBJ whole genome shotgun (WGS) entry which is preliminary data.</text>
</comment>
<organism evidence="1 2">
    <name type="scientific">Daphnia magna</name>
    <dbReference type="NCBI Taxonomy" id="35525"/>
    <lineage>
        <taxon>Eukaryota</taxon>
        <taxon>Metazoa</taxon>
        <taxon>Ecdysozoa</taxon>
        <taxon>Arthropoda</taxon>
        <taxon>Crustacea</taxon>
        <taxon>Branchiopoda</taxon>
        <taxon>Diplostraca</taxon>
        <taxon>Cladocera</taxon>
        <taxon>Anomopoda</taxon>
        <taxon>Daphniidae</taxon>
        <taxon>Daphnia</taxon>
    </lineage>
</organism>
<keyword evidence="2" id="KW-1185">Reference proteome</keyword>